<name>A0A093JDQ5_DRYPU</name>
<evidence type="ECO:0000313" key="5">
    <source>
        <dbReference type="Proteomes" id="UP000053875"/>
    </source>
</evidence>
<organism evidence="4 5">
    <name type="scientific">Dryobates pubescens</name>
    <name type="common">Downy woodpecker</name>
    <name type="synonym">Picoides pubescens</name>
    <dbReference type="NCBI Taxonomy" id="118200"/>
    <lineage>
        <taxon>Eukaryota</taxon>
        <taxon>Metazoa</taxon>
        <taxon>Chordata</taxon>
        <taxon>Craniata</taxon>
        <taxon>Vertebrata</taxon>
        <taxon>Euteleostomi</taxon>
        <taxon>Archelosauria</taxon>
        <taxon>Archosauria</taxon>
        <taxon>Dinosauria</taxon>
        <taxon>Saurischia</taxon>
        <taxon>Theropoda</taxon>
        <taxon>Coelurosauria</taxon>
        <taxon>Aves</taxon>
        <taxon>Neognathae</taxon>
        <taxon>Neoaves</taxon>
        <taxon>Telluraves</taxon>
        <taxon>Coraciimorphae</taxon>
        <taxon>Piciformes</taxon>
        <taxon>Picidae</taxon>
        <taxon>Dryobates</taxon>
    </lineage>
</organism>
<reference evidence="4 5" key="1">
    <citation type="submission" date="2014-04" db="EMBL/GenBank/DDBJ databases">
        <title>Genome evolution of avian class.</title>
        <authorList>
            <person name="Zhang G."/>
            <person name="Li C."/>
        </authorList>
    </citation>
    <scope>NUCLEOTIDE SEQUENCE [LARGE SCALE GENOMIC DNA]</scope>
    <source>
        <strain evidence="4">BGI_N307</strain>
    </source>
</reference>
<evidence type="ECO:0000256" key="1">
    <source>
        <dbReference type="PROSITE-ProRule" id="PRU00176"/>
    </source>
</evidence>
<dbReference type="Gene3D" id="3.30.70.330">
    <property type="match status" value="1"/>
</dbReference>
<dbReference type="Proteomes" id="UP000053875">
    <property type="component" value="Unassembled WGS sequence"/>
</dbReference>
<dbReference type="STRING" id="118200.A0A093JDQ5"/>
<protein>
    <submittedName>
        <fullName evidence="4">RNA-binding protein 43</fullName>
    </submittedName>
</protein>
<proteinExistence type="predicted"/>
<feature type="domain" description="RRM" evidence="3">
    <location>
        <begin position="7"/>
        <end position="94"/>
    </location>
</feature>
<gene>
    <name evidence="4" type="ORF">N307_15436</name>
</gene>
<dbReference type="SUPFAM" id="SSF54928">
    <property type="entry name" value="RNA-binding domain, RBD"/>
    <property type="match status" value="1"/>
</dbReference>
<dbReference type="PANTHER" id="PTHR15225">
    <property type="entry name" value="INTERFERON-INDUCED PROTEIN 35/NMI N-MYC/STAT INTERACTING PROTEIN"/>
    <property type="match status" value="1"/>
</dbReference>
<evidence type="ECO:0000313" key="4">
    <source>
        <dbReference type="EMBL" id="KFV77024.1"/>
    </source>
</evidence>
<dbReference type="InterPro" id="IPR012677">
    <property type="entry name" value="Nucleotide-bd_a/b_plait_sf"/>
</dbReference>
<feature type="region of interest" description="Disordered" evidence="2">
    <location>
        <begin position="167"/>
        <end position="196"/>
    </location>
</feature>
<dbReference type="InterPro" id="IPR000504">
    <property type="entry name" value="RRM_dom"/>
</dbReference>
<feature type="compositionally biased region" description="Polar residues" evidence="2">
    <location>
        <begin position="183"/>
        <end position="195"/>
    </location>
</feature>
<dbReference type="PROSITE" id="PS50102">
    <property type="entry name" value="RRM"/>
    <property type="match status" value="1"/>
</dbReference>
<dbReference type="GO" id="GO:0003723">
    <property type="term" value="F:RNA binding"/>
    <property type="evidence" value="ECO:0007669"/>
    <property type="project" value="UniProtKB-UniRule"/>
</dbReference>
<feature type="non-terminal residue" evidence="4">
    <location>
        <position position="1"/>
    </location>
</feature>
<evidence type="ECO:0000259" key="3">
    <source>
        <dbReference type="PROSITE" id="PS50102"/>
    </source>
</evidence>
<evidence type="ECO:0000256" key="2">
    <source>
        <dbReference type="SAM" id="MobiDB-lite"/>
    </source>
</evidence>
<keyword evidence="1" id="KW-0694">RNA-binding</keyword>
<feature type="non-terminal residue" evidence="4">
    <location>
        <position position="331"/>
    </location>
</feature>
<dbReference type="InterPro" id="IPR035979">
    <property type="entry name" value="RBD_domain_sf"/>
</dbReference>
<sequence>EARKAARKVVIAGVPDGLLQEDVMADILTIHFQKARNNGGDVEEVEYPTRLKGVAYITFEDQKVVESVLKKDDHQLEDRRLSRHYPLRVTPYCENVFSSVTSVLNMSVFKEQFVLEELLQEIQGKSTALSFGPLQPDGHVAVQGSFPDIKLLRDFLLLKAKCLSEKDRRGESKSHQSPRRMLQDTQANRGLSSSVPDADGETQVVVLDADVYLYMKSFHPSTLQGGAGVVISAITDCDTTTLHIKSAGHGADVGQISRTREQIEDLSAKLYRALRKERIYLKESSRGEKERYQRLCGHLKARFPHVLVIEQGAHIDVIGEQAELLRFTREL</sequence>
<dbReference type="PANTHER" id="PTHR15225:SF8">
    <property type="entry name" value="RNA-BINDING PROTEIN 43"/>
    <property type="match status" value="1"/>
</dbReference>
<accession>A0A093JDQ5</accession>
<dbReference type="EMBL" id="KL217399">
    <property type="protein sequence ID" value="KFV77024.1"/>
    <property type="molecule type" value="Genomic_DNA"/>
</dbReference>
<dbReference type="AlphaFoldDB" id="A0A093JDQ5"/>
<keyword evidence="5" id="KW-1185">Reference proteome</keyword>
<dbReference type="Pfam" id="PF23085">
    <property type="entry name" value="RRM_PARP14_3"/>
    <property type="match status" value="1"/>
</dbReference>